<dbReference type="AlphaFoldDB" id="A0AAJ8MPF9"/>
<dbReference type="RefSeq" id="XP_019013366.2">
    <property type="nucleotide sequence ID" value="XM_019153205.2"/>
</dbReference>
<gene>
    <name evidence="3" type="ORF">I206_103564</name>
</gene>
<reference evidence="3" key="2">
    <citation type="submission" date="2024-02" db="EMBL/GenBank/DDBJ databases">
        <title>Comparative genomics of Cryptococcus and Kwoniella reveals pathogenesis evolution and contrasting modes of karyotype evolution via chromosome fusion or intercentromeric recombination.</title>
        <authorList>
            <person name="Coelho M.A."/>
            <person name="David-Palma M."/>
            <person name="Shea T."/>
            <person name="Bowers K."/>
            <person name="McGinley-Smith S."/>
            <person name="Mohammad A.W."/>
            <person name="Gnirke A."/>
            <person name="Yurkov A.M."/>
            <person name="Nowrousian M."/>
            <person name="Sun S."/>
            <person name="Cuomo C.A."/>
            <person name="Heitman J."/>
        </authorList>
    </citation>
    <scope>NUCLEOTIDE SEQUENCE</scope>
    <source>
        <strain evidence="3">CBS 10737</strain>
    </source>
</reference>
<keyword evidence="4" id="KW-1185">Reference proteome</keyword>
<evidence type="ECO:0000313" key="4">
    <source>
        <dbReference type="Proteomes" id="UP000094020"/>
    </source>
</evidence>
<evidence type="ECO:0000256" key="1">
    <source>
        <dbReference type="SAM" id="SignalP"/>
    </source>
</evidence>
<dbReference type="Pfam" id="PF21671">
    <property type="entry name" value="CPL1-like"/>
    <property type="match status" value="1"/>
</dbReference>
<feature type="chain" id="PRO_5042531773" description="Protein CPL1-like domain-containing protein" evidence="1">
    <location>
        <begin position="23"/>
        <end position="296"/>
    </location>
</feature>
<proteinExistence type="predicted"/>
<dbReference type="PANTHER" id="PTHR35192">
    <property type="entry name" value="PROTEIN, PUTATIVE-RELATED"/>
    <property type="match status" value="1"/>
</dbReference>
<protein>
    <recommendedName>
        <fullName evidence="2">Protein CPL1-like domain-containing protein</fullName>
    </recommendedName>
</protein>
<dbReference type="EMBL" id="CP144522">
    <property type="protein sequence ID" value="WWC69621.1"/>
    <property type="molecule type" value="Genomic_DNA"/>
</dbReference>
<sequence>MLGTREKVLILFLVAVSVSASAYIGCFELAAFNGGGGVIFDDRTENCPDLIVPEIPYSNSWQYYNNTDVYACRGFEYPLNPSYLVADRNCDYPNVNVTLAHPPTDWTWAGCWYLHDTPNWVQVTNVSNCLANCENYPYAYSRYNSDLTISCLCTTYQPPYDLPLNCGFGDPFWYTHPYVPPSSQAIQRHKREKKRLEQKNQENDQFGLPNLCPYNMKPCKIPGLVHGLYECINTDKEIQSCGGCVEGDHSTGVISGQDCTAIAGAVNVGCQNGSCIVHSCEQGFLPSTDNQICERE</sequence>
<evidence type="ECO:0000313" key="3">
    <source>
        <dbReference type="EMBL" id="WWC69621.1"/>
    </source>
</evidence>
<reference evidence="3" key="1">
    <citation type="submission" date="2013-07" db="EMBL/GenBank/DDBJ databases">
        <authorList>
            <consortium name="The Broad Institute Genome Sequencing Platform"/>
            <person name="Cuomo C."/>
            <person name="Litvintseva A."/>
            <person name="Chen Y."/>
            <person name="Heitman J."/>
            <person name="Sun S."/>
            <person name="Springer D."/>
            <person name="Dromer F."/>
            <person name="Young S.K."/>
            <person name="Zeng Q."/>
            <person name="Gargeya S."/>
            <person name="Fitzgerald M."/>
            <person name="Abouelleil A."/>
            <person name="Alvarado L."/>
            <person name="Berlin A.M."/>
            <person name="Chapman S.B."/>
            <person name="Dewar J."/>
            <person name="Goldberg J."/>
            <person name="Griggs A."/>
            <person name="Gujja S."/>
            <person name="Hansen M."/>
            <person name="Howarth C."/>
            <person name="Imamovic A."/>
            <person name="Larimer J."/>
            <person name="McCowan C."/>
            <person name="Murphy C."/>
            <person name="Pearson M."/>
            <person name="Priest M."/>
            <person name="Roberts A."/>
            <person name="Saif S."/>
            <person name="Shea T."/>
            <person name="Sykes S."/>
            <person name="Wortman J."/>
            <person name="Nusbaum C."/>
            <person name="Birren B."/>
        </authorList>
    </citation>
    <scope>NUCLEOTIDE SEQUENCE</scope>
    <source>
        <strain evidence="3">CBS 10737</strain>
    </source>
</reference>
<dbReference type="Proteomes" id="UP000094020">
    <property type="component" value="Chromosome 4"/>
</dbReference>
<dbReference type="InterPro" id="IPR038955">
    <property type="entry name" value="PriA/CPL1_fungi"/>
</dbReference>
<organism evidence="3 4">
    <name type="scientific">Kwoniella pini CBS 10737</name>
    <dbReference type="NCBI Taxonomy" id="1296096"/>
    <lineage>
        <taxon>Eukaryota</taxon>
        <taxon>Fungi</taxon>
        <taxon>Dikarya</taxon>
        <taxon>Basidiomycota</taxon>
        <taxon>Agaricomycotina</taxon>
        <taxon>Tremellomycetes</taxon>
        <taxon>Tremellales</taxon>
        <taxon>Cryptococcaceae</taxon>
        <taxon>Kwoniella</taxon>
    </lineage>
</organism>
<dbReference type="GeneID" id="30169801"/>
<dbReference type="InterPro" id="IPR048661">
    <property type="entry name" value="CPL1-like"/>
</dbReference>
<feature type="signal peptide" evidence="1">
    <location>
        <begin position="1"/>
        <end position="22"/>
    </location>
</feature>
<dbReference type="KEGG" id="kpin:30169801"/>
<accession>A0AAJ8MPF9</accession>
<evidence type="ECO:0000259" key="2">
    <source>
        <dbReference type="Pfam" id="PF21671"/>
    </source>
</evidence>
<feature type="domain" description="Protein CPL1-like" evidence="2">
    <location>
        <begin position="229"/>
        <end position="293"/>
    </location>
</feature>
<keyword evidence="1" id="KW-0732">Signal</keyword>
<name>A0AAJ8MPF9_9TREE</name>
<dbReference type="PANTHER" id="PTHR35192:SF2">
    <property type="entry name" value="APPLE DOMAIN-CONTAINING PROTEIN"/>
    <property type="match status" value="1"/>
</dbReference>